<dbReference type="RefSeq" id="WP_344733329.1">
    <property type="nucleotide sequence ID" value="NZ_BAAAZH010000013.1"/>
</dbReference>
<sequence length="145" mass="15999">MTDHTPPLVPSDQLPPVRTQADLHLLWRRLMGRLGFAAPQIWALLLDDVRLIRPIKLEELPYAPSPDADVRIGCFAEMLLGIGGDLDADVRLAFLFARPGGATRTPADLAWARLLAPHSPWPVHLANDRELTVATPDDLGFDRTA</sequence>
<name>A0ABP7XIL1_9ACTN</name>
<proteinExistence type="predicted"/>
<evidence type="ECO:0000313" key="2">
    <source>
        <dbReference type="Proteomes" id="UP001501495"/>
    </source>
</evidence>
<comment type="caution">
    <text evidence="1">The sequence shown here is derived from an EMBL/GenBank/DDBJ whole genome shotgun (WGS) entry which is preliminary data.</text>
</comment>
<gene>
    <name evidence="1" type="ORF">GCM10022215_21140</name>
</gene>
<dbReference type="Proteomes" id="UP001501495">
    <property type="component" value="Unassembled WGS sequence"/>
</dbReference>
<keyword evidence="2" id="KW-1185">Reference proteome</keyword>
<protein>
    <submittedName>
        <fullName evidence="1">Uncharacterized protein</fullName>
    </submittedName>
</protein>
<evidence type="ECO:0000313" key="1">
    <source>
        <dbReference type="EMBL" id="GAA4118979.1"/>
    </source>
</evidence>
<dbReference type="EMBL" id="BAAAZH010000013">
    <property type="protein sequence ID" value="GAA4118979.1"/>
    <property type="molecule type" value="Genomic_DNA"/>
</dbReference>
<accession>A0ABP7XIL1</accession>
<reference evidence="2" key="1">
    <citation type="journal article" date="2019" name="Int. J. Syst. Evol. Microbiol.">
        <title>The Global Catalogue of Microorganisms (GCM) 10K type strain sequencing project: providing services to taxonomists for standard genome sequencing and annotation.</title>
        <authorList>
            <consortium name="The Broad Institute Genomics Platform"/>
            <consortium name="The Broad Institute Genome Sequencing Center for Infectious Disease"/>
            <person name="Wu L."/>
            <person name="Ma J."/>
        </authorList>
    </citation>
    <scope>NUCLEOTIDE SEQUENCE [LARGE SCALE GENOMIC DNA]</scope>
    <source>
        <strain evidence="2">JCM 16703</strain>
    </source>
</reference>
<organism evidence="1 2">
    <name type="scientific">Nocardioides fonticola</name>
    <dbReference type="NCBI Taxonomy" id="450363"/>
    <lineage>
        <taxon>Bacteria</taxon>
        <taxon>Bacillati</taxon>
        <taxon>Actinomycetota</taxon>
        <taxon>Actinomycetes</taxon>
        <taxon>Propionibacteriales</taxon>
        <taxon>Nocardioidaceae</taxon>
        <taxon>Nocardioides</taxon>
    </lineage>
</organism>